<dbReference type="InterPro" id="IPR052362">
    <property type="entry name" value="HTH-GbsR_regulator"/>
</dbReference>
<feature type="domain" description="HTH marR-type" evidence="5">
    <location>
        <begin position="27"/>
        <end position="72"/>
    </location>
</feature>
<dbReference type="GeneID" id="79865986"/>
<evidence type="ECO:0000256" key="3">
    <source>
        <dbReference type="ARBA" id="ARBA00023163"/>
    </source>
</evidence>
<dbReference type="PIRSF" id="PIRSF006707">
    <property type="entry name" value="MJ1563"/>
    <property type="match status" value="1"/>
</dbReference>
<dbReference type="AlphaFoldDB" id="A0AAW6SV72"/>
<dbReference type="InterPro" id="IPR036388">
    <property type="entry name" value="WH-like_DNA-bd_sf"/>
</dbReference>
<name>A0AAW6SV72_9BACI</name>
<evidence type="ECO:0000256" key="2">
    <source>
        <dbReference type="ARBA" id="ARBA00023125"/>
    </source>
</evidence>
<dbReference type="Proteomes" id="UP001159179">
    <property type="component" value="Unassembled WGS sequence"/>
</dbReference>
<comment type="caution">
    <text evidence="6">The sequence shown here is derived from an EMBL/GenBank/DDBJ whole genome shotgun (WGS) entry which is preliminary data.</text>
</comment>
<accession>A0AAW6SV72</accession>
<evidence type="ECO:0000256" key="4">
    <source>
        <dbReference type="PIRNR" id="PIRNR006707"/>
    </source>
</evidence>
<evidence type="ECO:0000313" key="6">
    <source>
        <dbReference type="EMBL" id="MDH5162684.1"/>
    </source>
</evidence>
<dbReference type="PANTHER" id="PTHR38465:SF1">
    <property type="entry name" value="HTH-TYPE TRANSCRIPTIONAL REGULATOR MJ1563-RELATED"/>
    <property type="match status" value="1"/>
</dbReference>
<dbReference type="Pfam" id="PF12802">
    <property type="entry name" value="MarR_2"/>
    <property type="match status" value="1"/>
</dbReference>
<keyword evidence="2 4" id="KW-0238">DNA-binding</keyword>
<dbReference type="RefSeq" id="WP_058003901.1">
    <property type="nucleotide sequence ID" value="NZ_BOQX01000001.1"/>
</dbReference>
<evidence type="ECO:0000259" key="5">
    <source>
        <dbReference type="Pfam" id="PF12802"/>
    </source>
</evidence>
<dbReference type="SUPFAM" id="SSF46785">
    <property type="entry name" value="Winged helix' DNA-binding domain"/>
    <property type="match status" value="1"/>
</dbReference>
<dbReference type="GO" id="GO:0003700">
    <property type="term" value="F:DNA-binding transcription factor activity"/>
    <property type="evidence" value="ECO:0007669"/>
    <property type="project" value="InterPro"/>
</dbReference>
<keyword evidence="1 4" id="KW-0805">Transcription regulation</keyword>
<dbReference type="InterPro" id="IPR036390">
    <property type="entry name" value="WH_DNA-bd_sf"/>
</dbReference>
<dbReference type="EMBL" id="JAROYP010000010">
    <property type="protein sequence ID" value="MDH5162684.1"/>
    <property type="molecule type" value="Genomic_DNA"/>
</dbReference>
<proteinExistence type="inferred from homology"/>
<dbReference type="InterPro" id="IPR026282">
    <property type="entry name" value="MJ1563"/>
</dbReference>
<keyword evidence="3 4" id="KW-0804">Transcription</keyword>
<comment type="similarity">
    <text evidence="4">Belongs to the GbsR family.</text>
</comment>
<evidence type="ECO:0000256" key="1">
    <source>
        <dbReference type="ARBA" id="ARBA00023015"/>
    </source>
</evidence>
<dbReference type="GO" id="GO:0003677">
    <property type="term" value="F:DNA binding"/>
    <property type="evidence" value="ECO:0007669"/>
    <property type="project" value="UniProtKB-UniRule"/>
</dbReference>
<dbReference type="PANTHER" id="PTHR38465">
    <property type="entry name" value="HTH-TYPE TRANSCRIPTIONAL REGULATOR MJ1563-RELATED"/>
    <property type="match status" value="1"/>
</dbReference>
<sequence>MEEKHLRVIDQAKEQYIEKIADNMKTYGVSPTVGRILGIIYMNRKPMTLDELSTATGMSKTRMSQVVREMLDINIAEKVFEKGVRKDIYDVETDYYETFISIFTSNWRKTINRNKIFEKKLTRELLMLKDNEELSQEAEDQINELLKEMKIWSDYYQWLTRLVDFFESGEIFEHVPKTTEWRGK</sequence>
<dbReference type="Gene3D" id="1.10.10.10">
    <property type="entry name" value="Winged helix-like DNA-binding domain superfamily/Winged helix DNA-binding domain"/>
    <property type="match status" value="1"/>
</dbReference>
<dbReference type="InterPro" id="IPR000835">
    <property type="entry name" value="HTH_MarR-typ"/>
</dbReference>
<reference evidence="6" key="1">
    <citation type="submission" date="2023-03" db="EMBL/GenBank/DDBJ databases">
        <title>Bacterial isolates from washroom surfaces on a university campus.</title>
        <authorList>
            <person name="Holman D.B."/>
            <person name="Gzyl K.E."/>
            <person name="Taheri A.E."/>
        </authorList>
    </citation>
    <scope>NUCLEOTIDE SEQUENCE</scope>
    <source>
        <strain evidence="6">RD03</strain>
    </source>
</reference>
<gene>
    <name evidence="6" type="ORF">P5X88_17255</name>
</gene>
<protein>
    <recommendedName>
        <fullName evidence="4">HTH-type transcriptional regulator</fullName>
    </recommendedName>
</protein>
<evidence type="ECO:0000313" key="7">
    <source>
        <dbReference type="Proteomes" id="UP001159179"/>
    </source>
</evidence>
<organism evidence="6 7">
    <name type="scientific">Heyndrickxia oleronia</name>
    <dbReference type="NCBI Taxonomy" id="38875"/>
    <lineage>
        <taxon>Bacteria</taxon>
        <taxon>Bacillati</taxon>
        <taxon>Bacillota</taxon>
        <taxon>Bacilli</taxon>
        <taxon>Bacillales</taxon>
        <taxon>Bacillaceae</taxon>
        <taxon>Heyndrickxia</taxon>
    </lineage>
</organism>